<organism evidence="1 2">
    <name type="scientific">Chitinophaga defluvii</name>
    <dbReference type="NCBI Taxonomy" id="3163343"/>
    <lineage>
        <taxon>Bacteria</taxon>
        <taxon>Pseudomonadati</taxon>
        <taxon>Bacteroidota</taxon>
        <taxon>Chitinophagia</taxon>
        <taxon>Chitinophagales</taxon>
        <taxon>Chitinophagaceae</taxon>
        <taxon>Chitinophaga</taxon>
    </lineage>
</organism>
<accession>A0ABV2T5D4</accession>
<dbReference type="PROSITE" id="PS51257">
    <property type="entry name" value="PROKAR_LIPOPROTEIN"/>
    <property type="match status" value="1"/>
</dbReference>
<dbReference type="RefSeq" id="WP_354660490.1">
    <property type="nucleotide sequence ID" value="NZ_JBEXAC010000001.1"/>
</dbReference>
<name>A0ABV2T5D4_9BACT</name>
<evidence type="ECO:0000313" key="1">
    <source>
        <dbReference type="EMBL" id="MET6997855.1"/>
    </source>
</evidence>
<comment type="caution">
    <text evidence="1">The sequence shown here is derived from an EMBL/GenBank/DDBJ whole genome shotgun (WGS) entry which is preliminary data.</text>
</comment>
<dbReference type="Proteomes" id="UP001549749">
    <property type="component" value="Unassembled WGS sequence"/>
</dbReference>
<reference evidence="1 2" key="1">
    <citation type="submission" date="2024-06" db="EMBL/GenBank/DDBJ databases">
        <title>Chitinophaga defluvii sp. nov., isolated from municipal sewage.</title>
        <authorList>
            <person name="Zhang L."/>
        </authorList>
    </citation>
    <scope>NUCLEOTIDE SEQUENCE [LARGE SCALE GENOMIC DNA]</scope>
    <source>
        <strain evidence="1 2">H8</strain>
    </source>
</reference>
<dbReference type="EMBL" id="JBEXAC010000001">
    <property type="protein sequence ID" value="MET6997855.1"/>
    <property type="molecule type" value="Genomic_DNA"/>
</dbReference>
<gene>
    <name evidence="1" type="ORF">ABR189_10765</name>
</gene>
<sequence length="179" mass="20667">MKTLSFIVAAILFISCGSKKLTREHAAELFKAKYPVTIDWDIYTADPDHAARALDTKLEQEGYITLKRKQTLAEIGTPFIFFTDKAQPYLMETPEKDKKIMVQKVKLAEQHFGEITGMQMLKNDKKAIVEYTYVYKNVTPFVAISNLKIEPKESRKAYFALYDDGWRIVDKPDLDFLVE</sequence>
<keyword evidence="2" id="KW-1185">Reference proteome</keyword>
<evidence type="ECO:0000313" key="2">
    <source>
        <dbReference type="Proteomes" id="UP001549749"/>
    </source>
</evidence>
<protein>
    <submittedName>
        <fullName evidence="1">Uncharacterized protein</fullName>
    </submittedName>
</protein>
<proteinExistence type="predicted"/>